<evidence type="ECO:0000256" key="2">
    <source>
        <dbReference type="ARBA" id="ARBA00022490"/>
    </source>
</evidence>
<dbReference type="NCBIfam" id="TIGR01575">
    <property type="entry name" value="rimI"/>
    <property type="match status" value="1"/>
</dbReference>
<dbReference type="CDD" id="cd04301">
    <property type="entry name" value="NAT_SF"/>
    <property type="match status" value="1"/>
</dbReference>
<gene>
    <name evidence="6" type="ORF">GJW-30_1_00547</name>
</gene>
<name>A0A0S3PPY9_9BRAD</name>
<evidence type="ECO:0000313" key="6">
    <source>
        <dbReference type="EMBL" id="BAT58034.1"/>
    </source>
</evidence>
<dbReference type="InterPro" id="IPR006464">
    <property type="entry name" value="AcTrfase_RimI/Ard1"/>
</dbReference>
<dbReference type="InterPro" id="IPR050680">
    <property type="entry name" value="YpeA/RimI_acetyltransf"/>
</dbReference>
<dbReference type="PANTHER" id="PTHR43420:SF44">
    <property type="entry name" value="ACETYLTRANSFERASE YPEA"/>
    <property type="match status" value="1"/>
</dbReference>
<dbReference type="Proteomes" id="UP000236884">
    <property type="component" value="Chromosome"/>
</dbReference>
<dbReference type="KEGG" id="vgo:GJW-30_1_00547"/>
<dbReference type="GO" id="GO:0008080">
    <property type="term" value="F:N-acetyltransferase activity"/>
    <property type="evidence" value="ECO:0007669"/>
    <property type="project" value="InterPro"/>
</dbReference>
<sequence>MSWLGNLFTSEPPTISDARQHDAPAFCSLHARSFRRGWSEDEMEQLLRDPQITAHRIGSKDKTIGFVLSRRAADEAEILSIAVSSRQRGRGIGRQLLMYHMQRLAGLGTKALFLEVEEANAAARRLYQKAGFAQVGRRPSYYGSGKDAVAALVLRRDLT</sequence>
<dbReference type="Pfam" id="PF00583">
    <property type="entry name" value="Acetyltransf_1"/>
    <property type="match status" value="1"/>
</dbReference>
<evidence type="ECO:0000259" key="5">
    <source>
        <dbReference type="PROSITE" id="PS51186"/>
    </source>
</evidence>
<reference evidence="6 7" key="1">
    <citation type="submission" date="2015-08" db="EMBL/GenBank/DDBJ databases">
        <title>Investigation of the bacterial diversity of lava forest soil.</title>
        <authorList>
            <person name="Lee J.S."/>
        </authorList>
    </citation>
    <scope>NUCLEOTIDE SEQUENCE [LARGE SCALE GENOMIC DNA]</scope>
    <source>
        <strain evidence="6 7">GJW-30</strain>
    </source>
</reference>
<dbReference type="InterPro" id="IPR000182">
    <property type="entry name" value="GNAT_dom"/>
</dbReference>
<keyword evidence="7" id="KW-1185">Reference proteome</keyword>
<accession>A0A0S3PPY9</accession>
<dbReference type="PANTHER" id="PTHR43420">
    <property type="entry name" value="ACETYLTRANSFERASE"/>
    <property type="match status" value="1"/>
</dbReference>
<dbReference type="Gene3D" id="3.40.630.30">
    <property type="match status" value="1"/>
</dbReference>
<keyword evidence="3 6" id="KW-0808">Transferase</keyword>
<feature type="domain" description="N-acetyltransferase" evidence="5">
    <location>
        <begin position="13"/>
        <end position="159"/>
    </location>
</feature>
<dbReference type="PROSITE" id="PS51186">
    <property type="entry name" value="GNAT"/>
    <property type="match status" value="1"/>
</dbReference>
<protein>
    <submittedName>
        <fullName evidence="6">Ribosomal-protein-alanine N-acetyltransferase</fullName>
    </submittedName>
</protein>
<dbReference type="OrthoDB" id="9804026at2"/>
<organism evidence="6 7">
    <name type="scientific">Variibacter gotjawalensis</name>
    <dbReference type="NCBI Taxonomy" id="1333996"/>
    <lineage>
        <taxon>Bacteria</taxon>
        <taxon>Pseudomonadati</taxon>
        <taxon>Pseudomonadota</taxon>
        <taxon>Alphaproteobacteria</taxon>
        <taxon>Hyphomicrobiales</taxon>
        <taxon>Nitrobacteraceae</taxon>
        <taxon>Variibacter</taxon>
    </lineage>
</organism>
<comment type="similarity">
    <text evidence="1">Belongs to the acetyltransferase family. RimI subfamily.</text>
</comment>
<proteinExistence type="inferred from homology"/>
<evidence type="ECO:0000256" key="3">
    <source>
        <dbReference type="ARBA" id="ARBA00022679"/>
    </source>
</evidence>
<dbReference type="SUPFAM" id="SSF55729">
    <property type="entry name" value="Acyl-CoA N-acyltransferases (Nat)"/>
    <property type="match status" value="1"/>
</dbReference>
<evidence type="ECO:0000256" key="1">
    <source>
        <dbReference type="ARBA" id="ARBA00005395"/>
    </source>
</evidence>
<keyword evidence="2" id="KW-0963">Cytoplasm</keyword>
<keyword evidence="4" id="KW-0012">Acyltransferase</keyword>
<evidence type="ECO:0000256" key="4">
    <source>
        <dbReference type="ARBA" id="ARBA00023315"/>
    </source>
</evidence>
<evidence type="ECO:0000313" key="7">
    <source>
        <dbReference type="Proteomes" id="UP000236884"/>
    </source>
</evidence>
<dbReference type="AlphaFoldDB" id="A0A0S3PPY9"/>
<dbReference type="RefSeq" id="WP_096351347.1">
    <property type="nucleotide sequence ID" value="NZ_AP014946.1"/>
</dbReference>
<dbReference type="InterPro" id="IPR016181">
    <property type="entry name" value="Acyl_CoA_acyltransferase"/>
</dbReference>
<dbReference type="EMBL" id="AP014946">
    <property type="protein sequence ID" value="BAT58034.1"/>
    <property type="molecule type" value="Genomic_DNA"/>
</dbReference>